<dbReference type="InterPro" id="IPR037523">
    <property type="entry name" value="VOC_core"/>
</dbReference>
<dbReference type="InterPro" id="IPR004360">
    <property type="entry name" value="Glyas_Fos-R_dOase_dom"/>
</dbReference>
<dbReference type="SUPFAM" id="SSF54593">
    <property type="entry name" value="Glyoxalase/Bleomycin resistance protein/Dihydroxybiphenyl dioxygenase"/>
    <property type="match status" value="1"/>
</dbReference>
<comment type="caution">
    <text evidence="2">The sequence shown here is derived from an EMBL/GenBank/DDBJ whole genome shotgun (WGS) entry which is preliminary data.</text>
</comment>
<reference evidence="2 3" key="1">
    <citation type="journal article" date="2015" name="Genome Announc.">
        <title>Genome Assemblies of Three Soil-Associated Devosia species: D. insulae, D. limi, and D. soli.</title>
        <authorList>
            <person name="Hassan Y.I."/>
            <person name="Lepp D."/>
            <person name="Zhou T."/>
        </authorList>
    </citation>
    <scope>NUCLEOTIDE SEQUENCE [LARGE SCALE GENOMIC DNA]</scope>
    <source>
        <strain evidence="2 3">DS-56</strain>
    </source>
</reference>
<evidence type="ECO:0000313" key="2">
    <source>
        <dbReference type="EMBL" id="OEO30283.1"/>
    </source>
</evidence>
<organism evidence="2 3">
    <name type="scientific">Devosia insulae DS-56</name>
    <dbReference type="NCBI Taxonomy" id="1116389"/>
    <lineage>
        <taxon>Bacteria</taxon>
        <taxon>Pseudomonadati</taxon>
        <taxon>Pseudomonadota</taxon>
        <taxon>Alphaproteobacteria</taxon>
        <taxon>Hyphomicrobiales</taxon>
        <taxon>Devosiaceae</taxon>
        <taxon>Devosia</taxon>
    </lineage>
</organism>
<accession>A0A1E5XNW3</accession>
<dbReference type="PROSITE" id="PS51819">
    <property type="entry name" value="VOC"/>
    <property type="match status" value="1"/>
</dbReference>
<name>A0A1E5XNW3_9HYPH</name>
<keyword evidence="3" id="KW-1185">Reference proteome</keyword>
<evidence type="ECO:0000313" key="3">
    <source>
        <dbReference type="Proteomes" id="UP000095463"/>
    </source>
</evidence>
<dbReference type="Gene3D" id="3.10.180.10">
    <property type="entry name" value="2,3-Dihydroxybiphenyl 1,2-Dioxygenase, domain 1"/>
    <property type="match status" value="1"/>
</dbReference>
<dbReference type="InterPro" id="IPR029068">
    <property type="entry name" value="Glyas_Bleomycin-R_OHBP_Dase"/>
</dbReference>
<evidence type="ECO:0000259" key="1">
    <source>
        <dbReference type="PROSITE" id="PS51819"/>
    </source>
</evidence>
<dbReference type="Proteomes" id="UP000095463">
    <property type="component" value="Unassembled WGS sequence"/>
</dbReference>
<protein>
    <submittedName>
        <fullName evidence="2">Glyoxalase</fullName>
    </submittedName>
</protein>
<proteinExistence type="predicted"/>
<dbReference type="Pfam" id="PF00903">
    <property type="entry name" value="Glyoxalase"/>
    <property type="match status" value="1"/>
</dbReference>
<dbReference type="EMBL" id="LAJE02000219">
    <property type="protein sequence ID" value="OEO30283.1"/>
    <property type="molecule type" value="Genomic_DNA"/>
</dbReference>
<dbReference type="OrthoDB" id="5243302at2"/>
<feature type="domain" description="VOC" evidence="1">
    <location>
        <begin position="3"/>
        <end position="118"/>
    </location>
</feature>
<dbReference type="RefSeq" id="WP_069910490.1">
    <property type="nucleotide sequence ID" value="NZ_LAJE02000219.1"/>
</dbReference>
<dbReference type="AlphaFoldDB" id="A0A1E5XNW3"/>
<gene>
    <name evidence="2" type="ORF">VW23_022075</name>
</gene>
<sequence length="125" mass="14152">MPRLDHINIDVSDGARMARFFAEVLGAEDGFRPPFDFPGHWIYVDGHPAIHLNVVARQSDFPRGMVNHVAFGVYEFEPTRARIEAGGWPYRTTGIPDSEIGQFFVEGPEGLLLEVQFRRERPARG</sequence>